<dbReference type="EMBL" id="CAJJDN010000027">
    <property type="protein sequence ID" value="CAD8071209.1"/>
    <property type="molecule type" value="Genomic_DNA"/>
</dbReference>
<dbReference type="InterPro" id="IPR017904">
    <property type="entry name" value="ADF/Cofilin"/>
</dbReference>
<proteinExistence type="predicted"/>
<dbReference type="GO" id="GO:0003779">
    <property type="term" value="F:actin binding"/>
    <property type="evidence" value="ECO:0007669"/>
    <property type="project" value="InterPro"/>
</dbReference>
<feature type="domain" description="ADF-H" evidence="2">
    <location>
        <begin position="2"/>
        <end position="138"/>
    </location>
</feature>
<comment type="caution">
    <text evidence="3">The sequence shown here is derived from an EMBL/GenBank/DDBJ whole genome shotgun (WGS) entry which is preliminary data.</text>
</comment>
<dbReference type="OrthoDB" id="10249245at2759"/>
<dbReference type="InterPro" id="IPR002108">
    <property type="entry name" value="ADF-H"/>
</dbReference>
<dbReference type="CDD" id="cd11286">
    <property type="entry name" value="ADF_cofilin_like"/>
    <property type="match status" value="1"/>
</dbReference>
<dbReference type="SMART" id="SM00102">
    <property type="entry name" value="ADF"/>
    <property type="match status" value="1"/>
</dbReference>
<evidence type="ECO:0000259" key="2">
    <source>
        <dbReference type="PROSITE" id="PS51263"/>
    </source>
</evidence>
<dbReference type="AlphaFoldDB" id="A0A8S1LVF9"/>
<dbReference type="PROSITE" id="PS51263">
    <property type="entry name" value="ADF_H"/>
    <property type="match status" value="1"/>
</dbReference>
<evidence type="ECO:0000313" key="4">
    <source>
        <dbReference type="Proteomes" id="UP000692954"/>
    </source>
</evidence>
<evidence type="ECO:0000313" key="3">
    <source>
        <dbReference type="EMBL" id="CAD8071209.1"/>
    </source>
</evidence>
<dbReference type="GO" id="GO:0015629">
    <property type="term" value="C:actin cytoskeleton"/>
    <property type="evidence" value="ECO:0007669"/>
    <property type="project" value="InterPro"/>
</dbReference>
<dbReference type="Pfam" id="PF00241">
    <property type="entry name" value="Cofilin_ADF"/>
    <property type="match status" value="1"/>
</dbReference>
<dbReference type="Proteomes" id="UP000692954">
    <property type="component" value="Unassembled WGS sequence"/>
</dbReference>
<sequence length="139" mass="16080">MNVGTHVSDDCVTEFNKLKLGKQYRYLTFKLNNETNEIVVDHVGERDSSYAEFVSRLQNESRYAVYDYHAQTDDVPPRQVEKLVFIFWSPDANQPVKQKMQYAAAKEALKKKLSGFSKEIQANDPSEVEEAEMRKLVLN</sequence>
<name>A0A8S1LVF9_9CILI</name>
<dbReference type="PANTHER" id="PTHR11913">
    <property type="entry name" value="COFILIN-RELATED"/>
    <property type="match status" value="1"/>
</dbReference>
<feature type="region of interest" description="Disordered" evidence="1">
    <location>
        <begin position="120"/>
        <end position="139"/>
    </location>
</feature>
<accession>A0A8S1LVF9</accession>
<gene>
    <name evidence="3" type="ORF">PSON_ATCC_30995.1.T0270408</name>
</gene>
<dbReference type="GO" id="GO:0030042">
    <property type="term" value="P:actin filament depolymerization"/>
    <property type="evidence" value="ECO:0007669"/>
    <property type="project" value="InterPro"/>
</dbReference>
<evidence type="ECO:0000256" key="1">
    <source>
        <dbReference type="SAM" id="MobiDB-lite"/>
    </source>
</evidence>
<reference evidence="3" key="1">
    <citation type="submission" date="2021-01" db="EMBL/GenBank/DDBJ databases">
        <authorList>
            <consortium name="Genoscope - CEA"/>
            <person name="William W."/>
        </authorList>
    </citation>
    <scope>NUCLEOTIDE SEQUENCE</scope>
</reference>
<organism evidence="3 4">
    <name type="scientific">Paramecium sonneborni</name>
    <dbReference type="NCBI Taxonomy" id="65129"/>
    <lineage>
        <taxon>Eukaryota</taxon>
        <taxon>Sar</taxon>
        <taxon>Alveolata</taxon>
        <taxon>Ciliophora</taxon>
        <taxon>Intramacronucleata</taxon>
        <taxon>Oligohymenophorea</taxon>
        <taxon>Peniculida</taxon>
        <taxon>Parameciidae</taxon>
        <taxon>Paramecium</taxon>
    </lineage>
</organism>
<keyword evidence="4" id="KW-1185">Reference proteome</keyword>
<protein>
    <recommendedName>
        <fullName evidence="2">ADF-H domain-containing protein</fullName>
    </recommendedName>
</protein>